<evidence type="ECO:0000256" key="2">
    <source>
        <dbReference type="ARBA" id="ARBA00006024"/>
    </source>
</evidence>
<dbReference type="SUPFAM" id="SSF81665">
    <property type="entry name" value="Calcium ATPase, transmembrane domain M"/>
    <property type="match status" value="1"/>
</dbReference>
<feature type="transmembrane region" description="Helical" evidence="10">
    <location>
        <begin position="636"/>
        <end position="655"/>
    </location>
</feature>
<keyword evidence="10" id="KW-0547">Nucleotide-binding</keyword>
<protein>
    <recommendedName>
        <fullName evidence="8">P-type Zn(2+) transporter</fullName>
        <ecNumber evidence="8">7.2.2.12</ecNumber>
    </recommendedName>
</protein>
<dbReference type="InterPro" id="IPR036412">
    <property type="entry name" value="HAD-like_sf"/>
</dbReference>
<dbReference type="InterPro" id="IPR018303">
    <property type="entry name" value="ATPase_P-typ_P_site"/>
</dbReference>
<dbReference type="Gene3D" id="3.40.50.1000">
    <property type="entry name" value="HAD superfamily/HAD-like"/>
    <property type="match status" value="1"/>
</dbReference>
<evidence type="ECO:0000313" key="12">
    <source>
        <dbReference type="EMBL" id="SFW41796.1"/>
    </source>
</evidence>
<dbReference type="Pfam" id="PF00702">
    <property type="entry name" value="Hydrolase"/>
    <property type="match status" value="1"/>
</dbReference>
<evidence type="ECO:0000259" key="11">
    <source>
        <dbReference type="Pfam" id="PF00122"/>
    </source>
</evidence>
<dbReference type="CDD" id="cd07551">
    <property type="entry name" value="P-type_ATPase_HM_ZosA_PfeT-like"/>
    <property type="match status" value="1"/>
</dbReference>
<dbReference type="EMBL" id="FPJE01000007">
    <property type="protein sequence ID" value="SFW41796.1"/>
    <property type="molecule type" value="Genomic_DNA"/>
</dbReference>
<sequence>MESHQHNGCSHDHGGIFGKNTELIFSLLCGILLLVGFLLQKFTTLTGYGLYIYIPAYFFGGFYAAKEAFEKIQKKEFEIDFLMLVAAIGAAILGKWAEGSLLLFLFSLGHALEHYAMNKARNSIKALGNLSPKTALVRRDRQNEEVPVEQLQIGDIIIVKPNSKIAADGVVVKGKSSVNQASITGESIPVDKIPAAQHEQLTDFAHVPQESKVFSGTINGNSALEVRVLKLSSDSTLSRLVALVSEAETKKSPTQQFTKKFERIFVPSVVVLVVLLCFAFLVIDEPFAASFYRAMTVLVAASPCALAISTPSAVLSGVARAAQTGILIKGGKALENLGSLSAIAFDKTGTLTRGEPKLIHAIPFEGVSGTDFLNTVLAVERQSDHPLARAISRDINNMPGQSGTDTQEASDIEALQGKGIKAKYRGETVYIGNPPLFEDDLQLVLDKNIKGKIREFQEQGHTTMLARKGDTFLGILTLMDTPRETAKNTLQQLKNIGIRRMVMLTGDNQNVANTIAAQIGLTDAYGDLLPEDKVEAVKKLREKEAQIAMVGDGVNDAPAMANSTVGIAMGAAGSDVALETADIALMNDRLDKLPFVIALSRKSRQIIRQNLLISLGIVLFLIPSAMIGFTGIGPTVAIHEGSTLLVVFNALRLLAFKR</sequence>
<dbReference type="Proteomes" id="UP000182248">
    <property type="component" value="Unassembled WGS sequence"/>
</dbReference>
<dbReference type="Gene3D" id="1.20.1110.10">
    <property type="entry name" value="Calcium-transporting ATPase, transmembrane domain"/>
    <property type="match status" value="1"/>
</dbReference>
<dbReference type="GO" id="GO:0005524">
    <property type="term" value="F:ATP binding"/>
    <property type="evidence" value="ECO:0007669"/>
    <property type="project" value="UniProtKB-UniRule"/>
</dbReference>
<reference evidence="12 13" key="1">
    <citation type="submission" date="2016-11" db="EMBL/GenBank/DDBJ databases">
        <authorList>
            <person name="Jaros S."/>
            <person name="Januszkiewicz K."/>
            <person name="Wedrychowicz H."/>
        </authorList>
    </citation>
    <scope>NUCLEOTIDE SEQUENCE [LARGE SCALE GENOMIC DNA]</scope>
    <source>
        <strain evidence="12 13">CGMCC 1.12145</strain>
    </source>
</reference>
<comment type="catalytic activity">
    <reaction evidence="9">
        <text>Zn(2+)(in) + ATP + H2O = Zn(2+)(out) + ADP + phosphate + H(+)</text>
        <dbReference type="Rhea" id="RHEA:20621"/>
        <dbReference type="ChEBI" id="CHEBI:15377"/>
        <dbReference type="ChEBI" id="CHEBI:15378"/>
        <dbReference type="ChEBI" id="CHEBI:29105"/>
        <dbReference type="ChEBI" id="CHEBI:30616"/>
        <dbReference type="ChEBI" id="CHEBI:43474"/>
        <dbReference type="ChEBI" id="CHEBI:456216"/>
        <dbReference type="EC" id="7.2.2.12"/>
    </reaction>
</comment>
<evidence type="ECO:0000256" key="3">
    <source>
        <dbReference type="ARBA" id="ARBA00022692"/>
    </source>
</evidence>
<dbReference type="InterPro" id="IPR051014">
    <property type="entry name" value="Cation_Transport_ATPase_IB"/>
</dbReference>
<name>A0A1K1P2J3_9FLAO</name>
<feature type="transmembrane region" description="Helical" evidence="10">
    <location>
        <begin position="611"/>
        <end position="630"/>
    </location>
</feature>
<dbReference type="PANTHER" id="PTHR48085:SF5">
    <property type="entry name" value="CADMIUM_ZINC-TRANSPORTING ATPASE HMA4-RELATED"/>
    <property type="match status" value="1"/>
</dbReference>
<dbReference type="SFLD" id="SFLDS00003">
    <property type="entry name" value="Haloacid_Dehalogenase"/>
    <property type="match status" value="1"/>
</dbReference>
<comment type="subcellular location">
    <subcellularLocation>
        <location evidence="10">Cell membrane</location>
    </subcellularLocation>
    <subcellularLocation>
        <location evidence="1">Membrane</location>
    </subcellularLocation>
</comment>
<evidence type="ECO:0000256" key="5">
    <source>
        <dbReference type="ARBA" id="ARBA00022967"/>
    </source>
</evidence>
<dbReference type="GO" id="GO:0046872">
    <property type="term" value="F:metal ion binding"/>
    <property type="evidence" value="ECO:0007669"/>
    <property type="project" value="UniProtKB-KW"/>
</dbReference>
<dbReference type="OrthoDB" id="1521937at2"/>
<evidence type="ECO:0000256" key="1">
    <source>
        <dbReference type="ARBA" id="ARBA00004370"/>
    </source>
</evidence>
<dbReference type="SFLD" id="SFLDF00027">
    <property type="entry name" value="p-type_atpase"/>
    <property type="match status" value="1"/>
</dbReference>
<feature type="transmembrane region" description="Helical" evidence="10">
    <location>
        <begin position="295"/>
        <end position="319"/>
    </location>
</feature>
<evidence type="ECO:0000313" key="13">
    <source>
        <dbReference type="Proteomes" id="UP000182248"/>
    </source>
</evidence>
<dbReference type="InterPro" id="IPR044492">
    <property type="entry name" value="P_typ_ATPase_HD_dom"/>
</dbReference>
<dbReference type="NCBIfam" id="TIGR01525">
    <property type="entry name" value="ATPase-IB_hvy"/>
    <property type="match status" value="1"/>
</dbReference>
<evidence type="ECO:0000256" key="6">
    <source>
        <dbReference type="ARBA" id="ARBA00022989"/>
    </source>
</evidence>
<keyword evidence="5" id="KW-1278">Translocase</keyword>
<keyword evidence="3 10" id="KW-0812">Transmembrane</keyword>
<keyword evidence="6 10" id="KW-1133">Transmembrane helix</keyword>
<dbReference type="SUPFAM" id="SSF56784">
    <property type="entry name" value="HAD-like"/>
    <property type="match status" value="1"/>
</dbReference>
<comment type="similarity">
    <text evidence="2 10">Belongs to the cation transport ATPase (P-type) (TC 3.A.3) family. Type IB subfamily.</text>
</comment>
<dbReference type="InterPro" id="IPR059000">
    <property type="entry name" value="ATPase_P-type_domA"/>
</dbReference>
<dbReference type="GO" id="GO:0016887">
    <property type="term" value="F:ATP hydrolysis activity"/>
    <property type="evidence" value="ECO:0007669"/>
    <property type="project" value="InterPro"/>
</dbReference>
<dbReference type="SFLD" id="SFLDG00002">
    <property type="entry name" value="C1.7:_P-type_atpase_like"/>
    <property type="match status" value="1"/>
</dbReference>
<dbReference type="InterPro" id="IPR023214">
    <property type="entry name" value="HAD_sf"/>
</dbReference>
<dbReference type="InterPro" id="IPR001757">
    <property type="entry name" value="P_typ_ATPase"/>
</dbReference>
<keyword evidence="13" id="KW-1185">Reference proteome</keyword>
<dbReference type="Gene3D" id="3.40.1110.10">
    <property type="entry name" value="Calcium-transporting ATPase, cytoplasmic domain N"/>
    <property type="match status" value="1"/>
</dbReference>
<organism evidence="12 13">
    <name type="scientific">Sinomicrobium oceani</name>
    <dbReference type="NCBI Taxonomy" id="1150368"/>
    <lineage>
        <taxon>Bacteria</taxon>
        <taxon>Pseudomonadati</taxon>
        <taxon>Bacteroidota</taxon>
        <taxon>Flavobacteriia</taxon>
        <taxon>Flavobacteriales</taxon>
        <taxon>Flavobacteriaceae</taxon>
        <taxon>Sinomicrobium</taxon>
    </lineage>
</organism>
<dbReference type="PANTHER" id="PTHR48085">
    <property type="entry name" value="CADMIUM/ZINC-TRANSPORTING ATPASE HMA2-RELATED"/>
    <property type="match status" value="1"/>
</dbReference>
<dbReference type="GO" id="GO:0005886">
    <property type="term" value="C:plasma membrane"/>
    <property type="evidence" value="ECO:0007669"/>
    <property type="project" value="UniProtKB-SubCell"/>
</dbReference>
<feature type="transmembrane region" description="Helical" evidence="10">
    <location>
        <begin position="21"/>
        <end position="39"/>
    </location>
</feature>
<dbReference type="InterPro" id="IPR023298">
    <property type="entry name" value="ATPase_P-typ_TM_dom_sf"/>
</dbReference>
<keyword evidence="10" id="KW-1003">Cell membrane</keyword>
<keyword evidence="7 10" id="KW-0472">Membrane</keyword>
<dbReference type="PRINTS" id="PR00941">
    <property type="entry name" value="CDATPASE"/>
</dbReference>
<evidence type="ECO:0000256" key="8">
    <source>
        <dbReference type="ARBA" id="ARBA00039097"/>
    </source>
</evidence>
<dbReference type="RefSeq" id="WP_072316813.1">
    <property type="nucleotide sequence ID" value="NZ_FPJE01000007.1"/>
</dbReference>
<keyword evidence="4 10" id="KW-0479">Metal-binding</keyword>
<dbReference type="GO" id="GO:0016463">
    <property type="term" value="F:P-type zinc transporter activity"/>
    <property type="evidence" value="ECO:0007669"/>
    <property type="project" value="UniProtKB-EC"/>
</dbReference>
<dbReference type="AlphaFoldDB" id="A0A1K1P2J3"/>
<evidence type="ECO:0000256" key="9">
    <source>
        <dbReference type="ARBA" id="ARBA00047308"/>
    </source>
</evidence>
<dbReference type="SUPFAM" id="SSF81653">
    <property type="entry name" value="Calcium ATPase, transduction domain A"/>
    <property type="match status" value="1"/>
</dbReference>
<dbReference type="Pfam" id="PF00122">
    <property type="entry name" value="E1-E2_ATPase"/>
    <property type="match status" value="1"/>
</dbReference>
<dbReference type="EC" id="7.2.2.12" evidence="8"/>
<dbReference type="InterPro" id="IPR023299">
    <property type="entry name" value="ATPase_P-typ_cyto_dom_N"/>
</dbReference>
<dbReference type="InterPro" id="IPR008250">
    <property type="entry name" value="ATPase_P-typ_transduc_dom_A_sf"/>
</dbReference>
<gene>
    <name evidence="12" type="ORF">SAMN02927921_01580</name>
</gene>
<dbReference type="InterPro" id="IPR027256">
    <property type="entry name" value="P-typ_ATPase_IB"/>
</dbReference>
<dbReference type="PRINTS" id="PR00119">
    <property type="entry name" value="CATATPASE"/>
</dbReference>
<dbReference type="PROSITE" id="PS00154">
    <property type="entry name" value="ATPASE_E1_E2"/>
    <property type="match status" value="1"/>
</dbReference>
<evidence type="ECO:0000256" key="7">
    <source>
        <dbReference type="ARBA" id="ARBA00023136"/>
    </source>
</evidence>
<accession>A0A1K1P2J3</accession>
<keyword evidence="10" id="KW-0067">ATP-binding</keyword>
<dbReference type="NCBIfam" id="TIGR01494">
    <property type="entry name" value="ATPase_P-type"/>
    <property type="match status" value="1"/>
</dbReference>
<dbReference type="Gene3D" id="2.70.150.10">
    <property type="entry name" value="Calcium-transporting ATPase, cytoplasmic transduction domain A"/>
    <property type="match status" value="1"/>
</dbReference>
<proteinExistence type="inferred from homology"/>
<feature type="transmembrane region" description="Helical" evidence="10">
    <location>
        <begin position="45"/>
        <end position="65"/>
    </location>
</feature>
<dbReference type="STRING" id="1150368.SAMN02927921_01580"/>
<evidence type="ECO:0000256" key="10">
    <source>
        <dbReference type="RuleBase" id="RU362081"/>
    </source>
</evidence>
<feature type="transmembrane region" description="Helical" evidence="10">
    <location>
        <begin position="264"/>
        <end position="283"/>
    </location>
</feature>
<evidence type="ECO:0000256" key="4">
    <source>
        <dbReference type="ARBA" id="ARBA00022723"/>
    </source>
</evidence>
<feature type="domain" description="P-type ATPase A" evidence="11">
    <location>
        <begin position="130"/>
        <end position="244"/>
    </location>
</feature>